<sequence length="235" mass="26372">MLPYTWLNESISPSKEASTNAFILDPRKSQNTAIVLKSLAVSRKEIVDALIDGQGLNADTIEKLSRIAPTEEEQSHILEYEGDTTKLAAAESFLLNYDSEIKEIGEILQTLEMACTNRGNAQAFNLVSLRKLSDVKSVDGKTTLPHFVVEEVVRSKGKHACGNDKGGKFVREMNHFLENYEKDLQLVREEETRIMQLVKRTTYYYQRGGSKGSAGEQTLYLFVIVKDFLGMVDQA</sequence>
<accession>A0A9D5ASV1</accession>
<dbReference type="PANTHER" id="PTHR23213:SF354">
    <property type="entry name" value="FORMIN-LIKE PROTEIN 4"/>
    <property type="match status" value="1"/>
</dbReference>
<dbReference type="GO" id="GO:0051015">
    <property type="term" value="F:actin filament binding"/>
    <property type="evidence" value="ECO:0007669"/>
    <property type="project" value="InterPro"/>
</dbReference>
<gene>
    <name evidence="4" type="ORF">KIW84_042267</name>
</gene>
<evidence type="ECO:0000313" key="4">
    <source>
        <dbReference type="EMBL" id="KAI5417594.1"/>
    </source>
</evidence>
<proteinExistence type="inferred from homology"/>
<comment type="caution">
    <text evidence="4">The sequence shown here is derived from an EMBL/GenBank/DDBJ whole genome shotgun (WGS) entry which is preliminary data.</text>
</comment>
<evidence type="ECO:0000256" key="2">
    <source>
        <dbReference type="RuleBase" id="RU361260"/>
    </source>
</evidence>
<keyword evidence="5" id="KW-1185">Reference proteome</keyword>
<dbReference type="Proteomes" id="UP001058974">
    <property type="component" value="Chromosome 4"/>
</dbReference>
<dbReference type="GO" id="GO:0045010">
    <property type="term" value="P:actin nucleation"/>
    <property type="evidence" value="ECO:0007669"/>
    <property type="project" value="InterPro"/>
</dbReference>
<dbReference type="InterPro" id="IPR042201">
    <property type="entry name" value="FH2_Formin_sf"/>
</dbReference>
<feature type="domain" description="FH2" evidence="3">
    <location>
        <begin position="1"/>
        <end position="235"/>
    </location>
</feature>
<dbReference type="SUPFAM" id="SSF101447">
    <property type="entry name" value="Formin homology 2 domain (FH2 domain)"/>
    <property type="match status" value="1"/>
</dbReference>
<name>A0A9D5ASV1_PEA</name>
<dbReference type="InterPro" id="IPR015425">
    <property type="entry name" value="FH2_Formin"/>
</dbReference>
<evidence type="ECO:0000313" key="5">
    <source>
        <dbReference type="Proteomes" id="UP001058974"/>
    </source>
</evidence>
<organism evidence="4 5">
    <name type="scientific">Pisum sativum</name>
    <name type="common">Garden pea</name>
    <name type="synonym">Lathyrus oleraceus</name>
    <dbReference type="NCBI Taxonomy" id="3888"/>
    <lineage>
        <taxon>Eukaryota</taxon>
        <taxon>Viridiplantae</taxon>
        <taxon>Streptophyta</taxon>
        <taxon>Embryophyta</taxon>
        <taxon>Tracheophyta</taxon>
        <taxon>Spermatophyta</taxon>
        <taxon>Magnoliopsida</taxon>
        <taxon>eudicotyledons</taxon>
        <taxon>Gunneridae</taxon>
        <taxon>Pentapetalae</taxon>
        <taxon>rosids</taxon>
        <taxon>fabids</taxon>
        <taxon>Fabales</taxon>
        <taxon>Fabaceae</taxon>
        <taxon>Papilionoideae</taxon>
        <taxon>50 kb inversion clade</taxon>
        <taxon>NPAAA clade</taxon>
        <taxon>Hologalegina</taxon>
        <taxon>IRL clade</taxon>
        <taxon>Fabeae</taxon>
        <taxon>Lathyrus</taxon>
    </lineage>
</organism>
<dbReference type="Gene3D" id="1.20.58.2220">
    <property type="entry name" value="Formin, FH2 domain"/>
    <property type="match status" value="3"/>
</dbReference>
<protein>
    <recommendedName>
        <fullName evidence="2">Formin-like protein</fullName>
    </recommendedName>
</protein>
<dbReference type="PROSITE" id="PS51444">
    <property type="entry name" value="FH2"/>
    <property type="match status" value="1"/>
</dbReference>
<dbReference type="EMBL" id="JAMSHJ010000004">
    <property type="protein sequence ID" value="KAI5417594.1"/>
    <property type="molecule type" value="Genomic_DNA"/>
</dbReference>
<dbReference type="AlphaFoldDB" id="A0A9D5ASV1"/>
<reference evidence="4 5" key="1">
    <citation type="journal article" date="2022" name="Nat. Genet.">
        <title>Improved pea reference genome and pan-genome highlight genomic features and evolutionary characteristics.</title>
        <authorList>
            <person name="Yang T."/>
            <person name="Liu R."/>
            <person name="Luo Y."/>
            <person name="Hu S."/>
            <person name="Wang D."/>
            <person name="Wang C."/>
            <person name="Pandey M.K."/>
            <person name="Ge S."/>
            <person name="Xu Q."/>
            <person name="Li N."/>
            <person name="Li G."/>
            <person name="Huang Y."/>
            <person name="Saxena R.K."/>
            <person name="Ji Y."/>
            <person name="Li M."/>
            <person name="Yan X."/>
            <person name="He Y."/>
            <person name="Liu Y."/>
            <person name="Wang X."/>
            <person name="Xiang C."/>
            <person name="Varshney R.K."/>
            <person name="Ding H."/>
            <person name="Gao S."/>
            <person name="Zong X."/>
        </authorList>
    </citation>
    <scope>NUCLEOTIDE SEQUENCE [LARGE SCALE GENOMIC DNA]</scope>
    <source>
        <strain evidence="4 5">cv. Zhongwan 6</strain>
    </source>
</reference>
<dbReference type="PANTHER" id="PTHR23213">
    <property type="entry name" value="FORMIN-RELATED"/>
    <property type="match status" value="1"/>
</dbReference>
<evidence type="ECO:0000256" key="1">
    <source>
        <dbReference type="ARBA" id="ARBA00025793"/>
    </source>
</evidence>
<dbReference type="SMART" id="SM00498">
    <property type="entry name" value="FH2"/>
    <property type="match status" value="1"/>
</dbReference>
<dbReference type="InterPro" id="IPR027643">
    <property type="entry name" value="Formin-like_plant"/>
</dbReference>
<comment type="similarity">
    <text evidence="1">Belongs to the formin-like family. Class-I subfamily.</text>
</comment>
<evidence type="ECO:0000259" key="3">
    <source>
        <dbReference type="PROSITE" id="PS51444"/>
    </source>
</evidence>
<dbReference type="Pfam" id="PF02181">
    <property type="entry name" value="FH2"/>
    <property type="match status" value="2"/>
</dbReference>
<dbReference type="Gramene" id="Psat04G0226700-T1">
    <property type="protein sequence ID" value="KAI5417594.1"/>
    <property type="gene ID" value="KIW84_042267"/>
</dbReference>